<organism evidence="2 3">
    <name type="scientific">Ramlibacter agri</name>
    <dbReference type="NCBI Taxonomy" id="2728837"/>
    <lineage>
        <taxon>Bacteria</taxon>
        <taxon>Pseudomonadati</taxon>
        <taxon>Pseudomonadota</taxon>
        <taxon>Betaproteobacteria</taxon>
        <taxon>Burkholderiales</taxon>
        <taxon>Comamonadaceae</taxon>
        <taxon>Ramlibacter</taxon>
    </lineage>
</organism>
<name>A0A848HDS6_9BURK</name>
<dbReference type="RefSeq" id="WP_169421896.1">
    <property type="nucleotide sequence ID" value="NZ_JABBFX010000003.1"/>
</dbReference>
<proteinExistence type="predicted"/>
<dbReference type="Pfam" id="PF11445">
    <property type="entry name" value="DUF2894"/>
    <property type="match status" value="1"/>
</dbReference>
<sequence length="200" mass="22490">MSDAAPQEQIEAWRRNGGWRVDPARFRFLEALAARVPEQREAVQAVLRSRLENALADYAQRVAAVPPPAPVSRRRAEPPLTPLAQLNAHIRAAAVARHGEATPSPDELASVRRFRQSWDRQHTLERLEEAVARKPANAGPLNSHALVLNTLALMRELSPDYLRQFVAHVEALQFIEKAREALPREKAKAKPAKKAHARRR</sequence>
<dbReference type="InterPro" id="IPR021549">
    <property type="entry name" value="DUF2894"/>
</dbReference>
<dbReference type="EMBL" id="JABBFX010000003">
    <property type="protein sequence ID" value="NML47630.1"/>
    <property type="molecule type" value="Genomic_DNA"/>
</dbReference>
<accession>A0A848HDS6</accession>
<reference evidence="2 3" key="1">
    <citation type="submission" date="2020-04" db="EMBL/GenBank/DDBJ databases">
        <title>Ramlibacter sp. G-1-2-2 isolated from soil.</title>
        <authorList>
            <person name="Dahal R.H."/>
        </authorList>
    </citation>
    <scope>NUCLEOTIDE SEQUENCE [LARGE SCALE GENOMIC DNA]</scope>
    <source>
        <strain evidence="2 3">G-1-2-2</strain>
    </source>
</reference>
<evidence type="ECO:0000256" key="1">
    <source>
        <dbReference type="SAM" id="MobiDB-lite"/>
    </source>
</evidence>
<keyword evidence="3" id="KW-1185">Reference proteome</keyword>
<gene>
    <name evidence="2" type="ORF">HHL11_28025</name>
</gene>
<feature type="compositionally biased region" description="Basic residues" evidence="1">
    <location>
        <begin position="189"/>
        <end position="200"/>
    </location>
</feature>
<dbReference type="Proteomes" id="UP000541185">
    <property type="component" value="Unassembled WGS sequence"/>
</dbReference>
<comment type="caution">
    <text evidence="2">The sequence shown here is derived from an EMBL/GenBank/DDBJ whole genome shotgun (WGS) entry which is preliminary data.</text>
</comment>
<evidence type="ECO:0000313" key="3">
    <source>
        <dbReference type="Proteomes" id="UP000541185"/>
    </source>
</evidence>
<dbReference type="AlphaFoldDB" id="A0A848HDS6"/>
<feature type="region of interest" description="Disordered" evidence="1">
    <location>
        <begin position="180"/>
        <end position="200"/>
    </location>
</feature>
<evidence type="ECO:0000313" key="2">
    <source>
        <dbReference type="EMBL" id="NML47630.1"/>
    </source>
</evidence>
<protein>
    <submittedName>
        <fullName evidence="2">DUF2894 domain-containing protein</fullName>
    </submittedName>
</protein>